<evidence type="ECO:0000259" key="3">
    <source>
        <dbReference type="Pfam" id="PF00561"/>
    </source>
</evidence>
<dbReference type="PANTHER" id="PTHR43798:SF14">
    <property type="entry name" value="SERINE HYDROLASE-LIKE PROTEIN DDB_G0286239"/>
    <property type="match status" value="1"/>
</dbReference>
<name>A0ABU7UXB3_9GAMM</name>
<dbReference type="Gene3D" id="3.40.50.1820">
    <property type="entry name" value="alpha/beta hydrolase"/>
    <property type="match status" value="1"/>
</dbReference>
<keyword evidence="2 4" id="KW-0378">Hydrolase</keyword>
<dbReference type="InterPro" id="IPR029058">
    <property type="entry name" value="AB_hydrolase_fold"/>
</dbReference>
<evidence type="ECO:0000256" key="2">
    <source>
        <dbReference type="ARBA" id="ARBA00022801"/>
    </source>
</evidence>
<gene>
    <name evidence="4" type="ORF">V3390_02840</name>
</gene>
<dbReference type="InterPro" id="IPR050266">
    <property type="entry name" value="AB_hydrolase_sf"/>
</dbReference>
<dbReference type="GO" id="GO:0016787">
    <property type="term" value="F:hydrolase activity"/>
    <property type="evidence" value="ECO:0007669"/>
    <property type="project" value="UniProtKB-KW"/>
</dbReference>
<reference evidence="4 5" key="1">
    <citation type="submission" date="2024-01" db="EMBL/GenBank/DDBJ databases">
        <title>Novel species of the genus Luteimonas isolated from rivers.</title>
        <authorList>
            <person name="Lu H."/>
        </authorList>
    </citation>
    <scope>NUCLEOTIDE SEQUENCE [LARGE SCALE GENOMIC DNA]</scope>
    <source>
        <strain evidence="4 5">FXH3W</strain>
    </source>
</reference>
<accession>A0ABU7UXB3</accession>
<dbReference type="PANTHER" id="PTHR43798">
    <property type="entry name" value="MONOACYLGLYCEROL LIPASE"/>
    <property type="match status" value="1"/>
</dbReference>
<keyword evidence="5" id="KW-1185">Reference proteome</keyword>
<dbReference type="InterPro" id="IPR000073">
    <property type="entry name" value="AB_hydrolase_1"/>
</dbReference>
<protein>
    <submittedName>
        <fullName evidence="4">Alpha/beta hydrolase</fullName>
    </submittedName>
</protein>
<dbReference type="Pfam" id="PF00561">
    <property type="entry name" value="Abhydrolase_1"/>
    <property type="match status" value="1"/>
</dbReference>
<organism evidence="4 5">
    <name type="scientific">Aquilutibacter rugosus</name>
    <dbReference type="NCBI Taxonomy" id="3115820"/>
    <lineage>
        <taxon>Bacteria</taxon>
        <taxon>Pseudomonadati</taxon>
        <taxon>Pseudomonadota</taxon>
        <taxon>Gammaproteobacteria</taxon>
        <taxon>Lysobacterales</taxon>
        <taxon>Lysobacteraceae</taxon>
        <taxon>Aquilutibacter</taxon>
    </lineage>
</organism>
<dbReference type="EMBL" id="JAZHBO010000001">
    <property type="protein sequence ID" value="MEF2155169.1"/>
    <property type="molecule type" value="Genomic_DNA"/>
</dbReference>
<sequence>MRERQRFEVQTVFGHIRGWRFEAPSATAPRVLALHGWLDNSASFLPVAPWLEQCELVAIDQIGHGESDHLPISSDYTALTLTRCGLAVVDALGWHRFSLLGHSLGSVVCSLIAAAVPSRVDRFVAIEALGALTHPAEQTAERFREALEAAARPRRPLRVFQSLDEAIALRMQVNHLSEPVARLLVERGVDAFEDGFVWSSDQRLTQPTAFRLTEPQALDLIRGIACPTRVILADPPQSYFPDAMRRHRVTQLQSAGLHIVDGTHHLHMEDPDTIGPLVAEFLERAAN</sequence>
<feature type="domain" description="AB hydrolase-1" evidence="3">
    <location>
        <begin position="29"/>
        <end position="144"/>
    </location>
</feature>
<dbReference type="RefSeq" id="WP_331703269.1">
    <property type="nucleotide sequence ID" value="NZ_JAZHBO010000001.1"/>
</dbReference>
<dbReference type="SUPFAM" id="SSF53474">
    <property type="entry name" value="alpha/beta-Hydrolases"/>
    <property type="match status" value="1"/>
</dbReference>
<dbReference type="Proteomes" id="UP001356170">
    <property type="component" value="Unassembled WGS sequence"/>
</dbReference>
<comment type="similarity">
    <text evidence="1">Belongs to the AB hydrolase superfamily.</text>
</comment>
<evidence type="ECO:0000313" key="5">
    <source>
        <dbReference type="Proteomes" id="UP001356170"/>
    </source>
</evidence>
<evidence type="ECO:0000313" key="4">
    <source>
        <dbReference type="EMBL" id="MEF2155169.1"/>
    </source>
</evidence>
<evidence type="ECO:0000256" key="1">
    <source>
        <dbReference type="ARBA" id="ARBA00008645"/>
    </source>
</evidence>
<proteinExistence type="inferred from homology"/>
<comment type="caution">
    <text evidence="4">The sequence shown here is derived from an EMBL/GenBank/DDBJ whole genome shotgun (WGS) entry which is preliminary data.</text>
</comment>